<keyword evidence="2" id="KW-1185">Reference proteome</keyword>
<sequence>MHTLPAFERLLARSALGEKEGWEMDVKAEVKEVERTADVLDISVEDSEIWVKRNERVYLFEKIIARLWDKLGTARNVNVMFGVFSRFSPGQTFVVRCGSTRLIL</sequence>
<dbReference type="AlphaFoldDB" id="B0DXH0"/>
<dbReference type="EMBL" id="DS547147">
    <property type="protein sequence ID" value="EDR00677.1"/>
    <property type="molecule type" value="Genomic_DNA"/>
</dbReference>
<gene>
    <name evidence="1" type="ORF">LACBIDRAFT_313077</name>
</gene>
<organism evidence="2">
    <name type="scientific">Laccaria bicolor (strain S238N-H82 / ATCC MYA-4686)</name>
    <name type="common">Bicoloured deceiver</name>
    <name type="synonym">Laccaria laccata var. bicolor</name>
    <dbReference type="NCBI Taxonomy" id="486041"/>
    <lineage>
        <taxon>Eukaryota</taxon>
        <taxon>Fungi</taxon>
        <taxon>Dikarya</taxon>
        <taxon>Basidiomycota</taxon>
        <taxon>Agaricomycotina</taxon>
        <taxon>Agaricomycetes</taxon>
        <taxon>Agaricomycetidae</taxon>
        <taxon>Agaricales</taxon>
        <taxon>Agaricineae</taxon>
        <taxon>Hydnangiaceae</taxon>
        <taxon>Laccaria</taxon>
    </lineage>
</organism>
<accession>B0DXH0</accession>
<dbReference type="OrthoDB" id="2996468at2759"/>
<dbReference type="Proteomes" id="UP000001194">
    <property type="component" value="Unassembled WGS sequence"/>
</dbReference>
<name>B0DXH0_LACBS</name>
<evidence type="ECO:0000313" key="1">
    <source>
        <dbReference type="EMBL" id="EDR00677.1"/>
    </source>
</evidence>
<dbReference type="HOGENOM" id="CLU_2250614_0_0_1"/>
<dbReference type="InParanoid" id="B0DXH0"/>
<dbReference type="KEGG" id="lbc:LACBIDRAFT_313077"/>
<dbReference type="STRING" id="486041.B0DXH0"/>
<dbReference type="RefSeq" id="XP_001888686.1">
    <property type="nucleotide sequence ID" value="XM_001888651.1"/>
</dbReference>
<evidence type="ECO:0000313" key="2">
    <source>
        <dbReference type="Proteomes" id="UP000001194"/>
    </source>
</evidence>
<dbReference type="GeneID" id="6084331"/>
<reference evidence="1 2" key="1">
    <citation type="journal article" date="2008" name="Nature">
        <title>The genome of Laccaria bicolor provides insights into mycorrhizal symbiosis.</title>
        <authorList>
            <person name="Martin F."/>
            <person name="Aerts A."/>
            <person name="Ahren D."/>
            <person name="Brun A."/>
            <person name="Danchin E.G.J."/>
            <person name="Duchaussoy F."/>
            <person name="Gibon J."/>
            <person name="Kohler A."/>
            <person name="Lindquist E."/>
            <person name="Pereda V."/>
            <person name="Salamov A."/>
            <person name="Shapiro H.J."/>
            <person name="Wuyts J."/>
            <person name="Blaudez D."/>
            <person name="Buee M."/>
            <person name="Brokstein P."/>
            <person name="Canbaeck B."/>
            <person name="Cohen D."/>
            <person name="Courty P.E."/>
            <person name="Coutinho P.M."/>
            <person name="Delaruelle C."/>
            <person name="Detter J.C."/>
            <person name="Deveau A."/>
            <person name="DiFazio S."/>
            <person name="Duplessis S."/>
            <person name="Fraissinet-Tachet L."/>
            <person name="Lucic E."/>
            <person name="Frey-Klett P."/>
            <person name="Fourrey C."/>
            <person name="Feussner I."/>
            <person name="Gay G."/>
            <person name="Grimwood J."/>
            <person name="Hoegger P.J."/>
            <person name="Jain P."/>
            <person name="Kilaru S."/>
            <person name="Labbe J."/>
            <person name="Lin Y.C."/>
            <person name="Legue V."/>
            <person name="Le Tacon F."/>
            <person name="Marmeisse R."/>
            <person name="Melayah D."/>
            <person name="Montanini B."/>
            <person name="Muratet M."/>
            <person name="Nehls U."/>
            <person name="Niculita-Hirzel H."/>
            <person name="Oudot-Le Secq M.P."/>
            <person name="Peter M."/>
            <person name="Quesneville H."/>
            <person name="Rajashekar B."/>
            <person name="Reich M."/>
            <person name="Rouhier N."/>
            <person name="Schmutz J."/>
            <person name="Yin T."/>
            <person name="Chalot M."/>
            <person name="Henrissat B."/>
            <person name="Kuees U."/>
            <person name="Lucas S."/>
            <person name="Van de Peer Y."/>
            <person name="Podila G.K."/>
            <person name="Polle A."/>
            <person name="Pukkila P.J."/>
            <person name="Richardson P.M."/>
            <person name="Rouze P."/>
            <person name="Sanders I.R."/>
            <person name="Stajich J.E."/>
            <person name="Tunlid A."/>
            <person name="Tuskan G."/>
            <person name="Grigoriev I.V."/>
        </authorList>
    </citation>
    <scope>NUCLEOTIDE SEQUENCE [LARGE SCALE GENOMIC DNA]</scope>
    <source>
        <strain evidence="2">S238N-H82 / ATCC MYA-4686</strain>
    </source>
</reference>
<proteinExistence type="predicted"/>
<protein>
    <submittedName>
        <fullName evidence="1">Predicted protein</fullName>
    </submittedName>
</protein>